<evidence type="ECO:0000313" key="14">
    <source>
        <dbReference type="EMBL" id="MFC5177138.1"/>
    </source>
</evidence>
<organism evidence="14 15">
    <name type="scientific">Nocardioides taihuensis</name>
    <dbReference type="NCBI Taxonomy" id="1835606"/>
    <lineage>
        <taxon>Bacteria</taxon>
        <taxon>Bacillati</taxon>
        <taxon>Actinomycetota</taxon>
        <taxon>Actinomycetes</taxon>
        <taxon>Propionibacteriales</taxon>
        <taxon>Nocardioidaceae</taxon>
        <taxon>Nocardioides</taxon>
    </lineage>
</organism>
<feature type="domain" description="IPT/TIG" evidence="12">
    <location>
        <begin position="1055"/>
        <end position="1122"/>
    </location>
</feature>
<keyword evidence="5" id="KW-0964">Secreted</keyword>
<protein>
    <recommendedName>
        <fullName evidence="4">alpha-amylase</fullName>
        <ecNumber evidence="4">3.2.1.1</ecNumber>
    </recommendedName>
    <alternativeName>
        <fullName evidence="9">1,4-alpha-D-glucan glucanohydrolase</fullName>
    </alternativeName>
</protein>
<sequence>MQTKRTTSTTVIATVLAVVAAALTALVATGAVTPAAAATNTLTLEVTSARTEPRAFGGAGVTEGDAVNQYRFIVNVDDTGGTAQHQATGKCSPSYVAPAGQPSYPSSCEWTSINAAPDEAPIVAQGDQDTLAAGLDLPNGKYLISVLADGYKLDGAHFAMPLGDAPVPVELQPMPLPDATVKGQVFEDRAPTNGAYDAGDRPLAGFQGHLNDILGEVTTDVYGNPLCTTYVGENATTHEIPNSALDAEGLPVVDTIGGTCLSDADGVVTFPHMGTNRYTQYVTPPDGQQWIQTTTLEGNHDWDSWVMEGSTGYDTEFNLAGEAVPTPLFGFAAPLKDGQPVTGTATGHITGRVMKTLHYVPPKGGYFDLYNGFTGSRIDRPVPDAWLSLNDLQDGDQAVWTGRAGSDGRFDISGVPAGDYLLTWWDEAQNELLALRNVSVANGEVVDLGMLPMTGWWTEFTGSVFNDSNRNGVRDPGENGVPNFTLTLRKRDNSLMDRGQTSATTDATGHYSFQGYPLGEFGYTVMEAYSDSFYTTGVTYQADNQPQPTTIKGAGVDISTLNIIGLGGKVEWGVHAYDANGTNGVDPRNGGIVGSLSYDTTRNELDPQYAAAEDWQPGVPDIPVELYSTVDCTDPATQVCDADGRYQLEADGSYKTGKLLNTYVSESWQTPTGCTARDLDGVPLVHGVDEDVLAVDQETDGKCLPAFSQSVQFGTYPADQGTPDASFGATVNGNYGFGDGCFDGTLDASDPASPQCVGGTFTTLGAADYLVRVKIPDDLTGNPEYQVTSEEDINIANGNQIVPQVPPPACAGALHTVDLAGDQTDGYPALVGDGTNGAPSGVTVPPSTPVDNATFLDIGGSPYEGRAKPLCDTKLVELNNGKSVVPMFNLFTQVPLPSRLRGLIIDDVKFSGDIKSTAYGEKAGVPFVPIGIYDFANRLVTTVESDYNGFYDVLLPSTDHISCPTPSGVCAGMYRFVGNDPGVPGHLNPNYNPRYRVIGTEFEAMPGVTIPTDLAPTQVGTAIGQPGTGQLDTITCPVGGTTPQLLAVTTPYVNGSGSFGLDGTGFGTTAGHVTLDGKDLPVTTWSDTHLDVQVPAGTAVGPHQLEVVGANGEQTTNGLTFHVLGTGYQPTVREVGPGRQYGTIQAALDASLASNADDLVVVYPGAQTQANPRGAYYENLIMASPVKLQGVGPGGFQGSDYVAGSILDAQGFGGDTQLATDWYTKLGTLTWDGNQDVNDGEGIYVLASENATTQAGRARQFTSGFKASIDGLDLRGGDQRGFPGNINDVTGTPTGLPPNVSTQGGAIFANAFARHLQITNNVVENNGGAYGTVRIGTPDLQGTETNQHNENVRIANNRIVTNAGTNLAGGIGIFAGADGYEVDHNDICGNYTLEYGGGLSVYGRSPGGSIHHNRIVFNEANDEGGGVMIAGALPANPDNLSDGTGAVTIRSNLVQANLSNDDGGGIRFLMAGAAQMDVVDNTIANNVSTHEGGGISLDDAPNVRIVNNTVMKNLTTATAVTSDGQPAPAGLSSGANSDQLQATLPAGSPLFSKPVLLDNIFWDNRAGTRAGLTVTGLGSPGDAGPVDHWDLGLLDGSGQLDPVGSVVQQDPAQHPYTQDPSNSSANPQVVSSYDVGVTFASWRQNPSFVDATLVAVQGPIGDLGDYHLSDCPTSPACNLGLASSGGVSSPALDIDDEVRPALGGIDAGSDEFGSAPPPPTPQQDVLLFSTAGNGAVGTLPNLDDADVYSWDGSALGRRIDMSAAPYNVPGGANIDGFSPIDGTQFYASFSGDTTLGALTVADEDVVKWNGTSWSLWFDGSTHGLGGFGQDVDAITVAGSTLYYSTGLDTAPTPLTNGDNADVYAYDTVANTTTRAWDATTHGVPTGAGSNMDGLVWTDATHLLVSFAEGNTSLTGLGNVQDEDVAAYAGTTWSVYFDGTAQGLTNDTQDLDAIAVVAPGSPPPPPPPPPPGPVTLYLSTLGNSNPPGVSGTADNADLYGWDGTYYTRQLDLSAAPYALPAGANVDGFTRVDADHFYLSFGANATVPGLGTVADEDVVFWNAGSWQLFFDGSANGLGQTGQDVDAFTVAGTTLYYSTDAATNPTGVGGTADDSDVYRYDGASTVRLWDATANGVPGGADVDGLDLVGTTWVVSFKGATTTLPNVGTVQDEDVVQRTDGTSGTWSVRFDGTAHGLTTDNLDVDAFDVP</sequence>
<gene>
    <name evidence="14" type="ORF">ACFPGP_10675</name>
</gene>
<feature type="compositionally biased region" description="Polar residues" evidence="10">
    <location>
        <begin position="1606"/>
        <end position="1628"/>
    </location>
</feature>
<evidence type="ECO:0000256" key="2">
    <source>
        <dbReference type="ARBA" id="ARBA00004316"/>
    </source>
</evidence>
<dbReference type="SMART" id="SM00710">
    <property type="entry name" value="PbH1"/>
    <property type="match status" value="9"/>
</dbReference>
<comment type="caution">
    <text evidence="14">The sequence shown here is derived from an EMBL/GenBank/DDBJ whole genome shotgun (WGS) entry which is preliminary data.</text>
</comment>
<dbReference type="Gene3D" id="2.60.40.10">
    <property type="entry name" value="Immunoglobulins"/>
    <property type="match status" value="3"/>
</dbReference>
<keyword evidence="15" id="KW-1185">Reference proteome</keyword>
<feature type="region of interest" description="Disordered" evidence="10">
    <location>
        <begin position="1604"/>
        <end position="1628"/>
    </location>
</feature>
<evidence type="ECO:0000259" key="12">
    <source>
        <dbReference type="Pfam" id="PF01833"/>
    </source>
</evidence>
<evidence type="ECO:0000256" key="7">
    <source>
        <dbReference type="ARBA" id="ARBA00022837"/>
    </source>
</evidence>
<dbReference type="EC" id="3.2.1.1" evidence="4"/>
<keyword evidence="7" id="KW-0106">Calcium</keyword>
<dbReference type="SUPFAM" id="SSF51126">
    <property type="entry name" value="Pectin lyase-like"/>
    <property type="match status" value="1"/>
</dbReference>
<evidence type="ECO:0000256" key="4">
    <source>
        <dbReference type="ARBA" id="ARBA00012595"/>
    </source>
</evidence>
<dbReference type="EMBL" id="JBHSKD010000009">
    <property type="protein sequence ID" value="MFC5177138.1"/>
    <property type="molecule type" value="Genomic_DNA"/>
</dbReference>
<dbReference type="SUPFAM" id="SSF49452">
    <property type="entry name" value="Starch-binding domain-like"/>
    <property type="match status" value="1"/>
</dbReference>
<dbReference type="InterPro" id="IPR013784">
    <property type="entry name" value="Carb-bd-like_fold"/>
</dbReference>
<evidence type="ECO:0000313" key="15">
    <source>
        <dbReference type="Proteomes" id="UP001596087"/>
    </source>
</evidence>
<feature type="signal peptide" evidence="11">
    <location>
        <begin position="1"/>
        <end position="30"/>
    </location>
</feature>
<evidence type="ECO:0000256" key="11">
    <source>
        <dbReference type="SAM" id="SignalP"/>
    </source>
</evidence>
<accession>A0ABW0BIQ0</accession>
<dbReference type="InterPro" id="IPR002909">
    <property type="entry name" value="IPT_dom"/>
</dbReference>
<dbReference type="InterPro" id="IPR014756">
    <property type="entry name" value="Ig_E-set"/>
</dbReference>
<dbReference type="Pfam" id="PF17210">
    <property type="entry name" value="SdrD_B"/>
    <property type="match status" value="1"/>
</dbReference>
<comment type="subcellular location">
    <subcellularLocation>
        <location evidence="2">Cell projection</location>
    </subcellularLocation>
    <subcellularLocation>
        <location evidence="3">Secreted</location>
    </subcellularLocation>
</comment>
<evidence type="ECO:0000256" key="5">
    <source>
        <dbReference type="ARBA" id="ARBA00022525"/>
    </source>
</evidence>
<dbReference type="SUPFAM" id="SSF117074">
    <property type="entry name" value="Hypothetical protein PA1324"/>
    <property type="match status" value="1"/>
</dbReference>
<evidence type="ECO:0000256" key="9">
    <source>
        <dbReference type="ARBA" id="ARBA00030238"/>
    </source>
</evidence>
<dbReference type="Proteomes" id="UP001596087">
    <property type="component" value="Unassembled WGS sequence"/>
</dbReference>
<comment type="catalytic activity">
    <reaction evidence="1">
        <text>Endohydrolysis of (1-&gt;4)-alpha-D-glucosidic linkages in polysaccharides containing three or more (1-&gt;4)-alpha-linked D-glucose units.</text>
        <dbReference type="EC" id="3.2.1.1"/>
    </reaction>
</comment>
<keyword evidence="6 11" id="KW-0732">Signal</keyword>
<dbReference type="Pfam" id="PF01833">
    <property type="entry name" value="TIG"/>
    <property type="match status" value="1"/>
</dbReference>
<feature type="domain" description="SD-repeat containing protein B" evidence="13">
    <location>
        <begin position="463"/>
        <end position="542"/>
    </location>
</feature>
<reference evidence="15" key="1">
    <citation type="journal article" date="2019" name="Int. J. Syst. Evol. Microbiol.">
        <title>The Global Catalogue of Microorganisms (GCM) 10K type strain sequencing project: providing services to taxonomists for standard genome sequencing and annotation.</title>
        <authorList>
            <consortium name="The Broad Institute Genomics Platform"/>
            <consortium name="The Broad Institute Genome Sequencing Center for Infectious Disease"/>
            <person name="Wu L."/>
            <person name="Ma J."/>
        </authorList>
    </citation>
    <scope>NUCLEOTIDE SEQUENCE [LARGE SCALE GENOMIC DNA]</scope>
    <source>
        <strain evidence="15">DFY41</strain>
    </source>
</reference>
<dbReference type="InterPro" id="IPR033764">
    <property type="entry name" value="Sdr_B"/>
</dbReference>
<evidence type="ECO:0000256" key="10">
    <source>
        <dbReference type="SAM" id="MobiDB-lite"/>
    </source>
</evidence>
<feature type="chain" id="PRO_5045062954" description="alpha-amylase" evidence="11">
    <location>
        <begin position="31"/>
        <end position="2206"/>
    </location>
</feature>
<evidence type="ECO:0000259" key="13">
    <source>
        <dbReference type="Pfam" id="PF17210"/>
    </source>
</evidence>
<evidence type="ECO:0000256" key="3">
    <source>
        <dbReference type="ARBA" id="ARBA00004613"/>
    </source>
</evidence>
<evidence type="ECO:0000256" key="8">
    <source>
        <dbReference type="ARBA" id="ARBA00023273"/>
    </source>
</evidence>
<dbReference type="SUPFAM" id="SSF81296">
    <property type="entry name" value="E set domains"/>
    <property type="match status" value="1"/>
</dbReference>
<keyword evidence="8" id="KW-0966">Cell projection</keyword>
<dbReference type="InterPro" id="IPR006626">
    <property type="entry name" value="PbH1"/>
</dbReference>
<evidence type="ECO:0000256" key="6">
    <source>
        <dbReference type="ARBA" id="ARBA00022729"/>
    </source>
</evidence>
<evidence type="ECO:0000256" key="1">
    <source>
        <dbReference type="ARBA" id="ARBA00000548"/>
    </source>
</evidence>
<dbReference type="InterPro" id="IPR013783">
    <property type="entry name" value="Ig-like_fold"/>
</dbReference>
<proteinExistence type="predicted"/>
<dbReference type="InterPro" id="IPR011050">
    <property type="entry name" value="Pectin_lyase_fold/virulence"/>
</dbReference>
<dbReference type="RefSeq" id="WP_378589911.1">
    <property type="nucleotide sequence ID" value="NZ_JBHSKD010000009.1"/>
</dbReference>
<name>A0ABW0BIQ0_9ACTN</name>